<dbReference type="CDD" id="cd14667">
    <property type="entry name" value="3D_containing_proteins"/>
    <property type="match status" value="1"/>
</dbReference>
<gene>
    <name evidence="5" type="ORF">B4067_1320</name>
</gene>
<proteinExistence type="predicted"/>
<evidence type="ECO:0000259" key="4">
    <source>
        <dbReference type="Pfam" id="PF06725"/>
    </source>
</evidence>
<dbReference type="Gene3D" id="2.40.40.10">
    <property type="entry name" value="RlpA-like domain"/>
    <property type="match status" value="1"/>
</dbReference>
<keyword evidence="1" id="KW-0732">Signal</keyword>
<dbReference type="SUPFAM" id="SSF50685">
    <property type="entry name" value="Barwin-like endoglucanases"/>
    <property type="match status" value="1"/>
</dbReference>
<dbReference type="PANTHER" id="PTHR39160">
    <property type="entry name" value="CELL WALL-BINDING PROTEIN YOCH"/>
    <property type="match status" value="1"/>
</dbReference>
<sequence>MDFAVFRGGVSIGILTNLAMSTQLLTNPTVKPPEPPPPAPPRITEEEAALQKADAHIKALEDEVAALKAEAKAKPKVRPKPKVNNENVNEAQPAPEPAWQTFEASAYTADCPEGCTGTTATGLDVSHTIYHAGKRIIAVDPSVIALGSTVEIKQADGTTFEAVSLDTGGAIKGAKIDVLVANEADAVQFGRQSVQVRVIN</sequence>
<reference evidence="5 6" key="1">
    <citation type="submission" date="2014-11" db="EMBL/GenBank/DDBJ databases">
        <title>Draft Genome Sequences of Nine Bacillus subtilis Strains that Form Spores with High Heat-Resistance.</title>
        <authorList>
            <person name="Krawcyk A.O."/>
            <person name="Berendsen E.M."/>
            <person name="de Jong A."/>
            <person name="Holsappel S."/>
            <person name="Eijlander R.T."/>
            <person name="Wells-Bennik M."/>
            <person name="Kuipers O.P."/>
        </authorList>
    </citation>
    <scope>NUCLEOTIDE SEQUENCE [LARGE SCALE GENOMIC DNA]</scope>
    <source>
        <strain evidence="5 6">B4067</strain>
    </source>
</reference>
<evidence type="ECO:0000313" key="6">
    <source>
        <dbReference type="Proteomes" id="UP000031970"/>
    </source>
</evidence>
<evidence type="ECO:0000313" key="5">
    <source>
        <dbReference type="EMBL" id="KIL30386.1"/>
    </source>
</evidence>
<feature type="domain" description="3D" evidence="4">
    <location>
        <begin position="136"/>
        <end position="199"/>
    </location>
</feature>
<keyword evidence="2" id="KW-0175">Coiled coil</keyword>
<evidence type="ECO:0000256" key="2">
    <source>
        <dbReference type="SAM" id="Coils"/>
    </source>
</evidence>
<comment type="caution">
    <text evidence="5">The sequence shown here is derived from an EMBL/GenBank/DDBJ whole genome shotgun (WGS) entry which is preliminary data.</text>
</comment>
<name>A0ABD3ZQG3_BACIU</name>
<feature type="coiled-coil region" evidence="2">
    <location>
        <begin position="43"/>
        <end position="70"/>
    </location>
</feature>
<dbReference type="InterPro" id="IPR051933">
    <property type="entry name" value="Resuscitation_pf_RpfB"/>
</dbReference>
<dbReference type="AlphaFoldDB" id="A0ABD3ZQG3"/>
<organism evidence="5 6">
    <name type="scientific">Bacillus subtilis subsp. subtilis</name>
    <dbReference type="NCBI Taxonomy" id="135461"/>
    <lineage>
        <taxon>Bacteria</taxon>
        <taxon>Bacillati</taxon>
        <taxon>Bacillota</taxon>
        <taxon>Bacilli</taxon>
        <taxon>Bacillales</taxon>
        <taxon>Bacillaceae</taxon>
        <taxon>Bacillus</taxon>
    </lineage>
</organism>
<evidence type="ECO:0000256" key="1">
    <source>
        <dbReference type="ARBA" id="ARBA00022729"/>
    </source>
</evidence>
<evidence type="ECO:0000256" key="3">
    <source>
        <dbReference type="SAM" id="MobiDB-lite"/>
    </source>
</evidence>
<feature type="compositionally biased region" description="Low complexity" evidence="3">
    <location>
        <begin position="82"/>
        <end position="91"/>
    </location>
</feature>
<dbReference type="InterPro" id="IPR010611">
    <property type="entry name" value="3D_dom"/>
</dbReference>
<protein>
    <recommendedName>
        <fullName evidence="4">3D domain-containing protein</fullName>
    </recommendedName>
</protein>
<feature type="region of interest" description="Disordered" evidence="3">
    <location>
        <begin position="71"/>
        <end position="95"/>
    </location>
</feature>
<dbReference type="InterPro" id="IPR036908">
    <property type="entry name" value="RlpA-like_sf"/>
</dbReference>
<dbReference type="EMBL" id="JSXS01000125">
    <property type="protein sequence ID" value="KIL30386.1"/>
    <property type="molecule type" value="Genomic_DNA"/>
</dbReference>
<dbReference type="PANTHER" id="PTHR39160:SF6">
    <property type="entry name" value="CELL WALL-BINDING PROTEIN YOCH"/>
    <property type="match status" value="1"/>
</dbReference>
<dbReference type="InterPro" id="IPR059180">
    <property type="entry name" value="3D_YorM"/>
</dbReference>
<accession>A0ABD3ZQG3</accession>
<dbReference type="Pfam" id="PF06725">
    <property type="entry name" value="3D"/>
    <property type="match status" value="1"/>
</dbReference>
<dbReference type="Proteomes" id="UP000031970">
    <property type="component" value="Unassembled WGS sequence"/>
</dbReference>